<evidence type="ECO:0000313" key="3">
    <source>
        <dbReference type="Proteomes" id="UP000663828"/>
    </source>
</evidence>
<proteinExistence type="predicted"/>
<feature type="compositionally biased region" description="Polar residues" evidence="1">
    <location>
        <begin position="49"/>
        <end position="58"/>
    </location>
</feature>
<evidence type="ECO:0000256" key="1">
    <source>
        <dbReference type="SAM" id="MobiDB-lite"/>
    </source>
</evidence>
<dbReference type="Proteomes" id="UP000663828">
    <property type="component" value="Unassembled WGS sequence"/>
</dbReference>
<reference evidence="2" key="1">
    <citation type="submission" date="2021-02" db="EMBL/GenBank/DDBJ databases">
        <authorList>
            <person name="Nowell W R."/>
        </authorList>
    </citation>
    <scope>NUCLEOTIDE SEQUENCE</scope>
</reference>
<feature type="compositionally biased region" description="Polar residues" evidence="1">
    <location>
        <begin position="21"/>
        <end position="30"/>
    </location>
</feature>
<feature type="region of interest" description="Disordered" evidence="1">
    <location>
        <begin position="1"/>
        <end position="68"/>
    </location>
</feature>
<keyword evidence="3" id="KW-1185">Reference proteome</keyword>
<evidence type="ECO:0000313" key="2">
    <source>
        <dbReference type="EMBL" id="CAF1650207.1"/>
    </source>
</evidence>
<accession>A0A816ET31</accession>
<dbReference type="EMBL" id="CAJNOR010009998">
    <property type="protein sequence ID" value="CAF1650207.1"/>
    <property type="molecule type" value="Genomic_DNA"/>
</dbReference>
<sequence>MKSDNTNSNPVPKPKPKLKLNAQTQTQTQYPNSNPNSNSIPKPKLKLKLNTQTQTPNPNSIPKPKLPNSLGLSLEDGIYTSSSNNGLSVQALQDKNLYYMNGDKFEKYPVPILVIFKFIREQYELLLNSM</sequence>
<dbReference type="AlphaFoldDB" id="A0A816ET31"/>
<name>A0A816ET31_ADIRI</name>
<gene>
    <name evidence="2" type="ORF">XAT740_LOCUS54826</name>
</gene>
<comment type="caution">
    <text evidence="2">The sequence shown here is derived from an EMBL/GenBank/DDBJ whole genome shotgun (WGS) entry which is preliminary data.</text>
</comment>
<organism evidence="2 3">
    <name type="scientific">Adineta ricciae</name>
    <name type="common">Rotifer</name>
    <dbReference type="NCBI Taxonomy" id="249248"/>
    <lineage>
        <taxon>Eukaryota</taxon>
        <taxon>Metazoa</taxon>
        <taxon>Spiralia</taxon>
        <taxon>Gnathifera</taxon>
        <taxon>Rotifera</taxon>
        <taxon>Eurotatoria</taxon>
        <taxon>Bdelloidea</taxon>
        <taxon>Adinetida</taxon>
        <taxon>Adinetidae</taxon>
        <taxon>Adineta</taxon>
    </lineage>
</organism>
<feature type="compositionally biased region" description="Low complexity" evidence="1">
    <location>
        <begin position="31"/>
        <end position="42"/>
    </location>
</feature>
<protein>
    <submittedName>
        <fullName evidence="2">Uncharacterized protein</fullName>
    </submittedName>
</protein>